<dbReference type="EMBL" id="CM045765">
    <property type="protein sequence ID" value="KAI8000450.1"/>
    <property type="molecule type" value="Genomic_DNA"/>
</dbReference>
<sequence>MVEIVWVESGGFVGVIGDGLLGGMGATILDSRLSKGVVVSVLTSEPWLRMLSSVIPFLPHLVSSLFVILAFPDLLSPLSVALDYKIHRDEIHTKLVQIMRERLFVHLCGLPQIVEGWNRPEDADSLPSQFAQSLTKEDGYFQRVLSKTLHEFDVHIILRQVVIIFHSQISEAFSHLDISTPQARNRLHRDVQHILACIRSLPCDDMRSGTPNWGQLDELLVQRFGPESGE</sequence>
<evidence type="ECO:0000313" key="1">
    <source>
        <dbReference type="EMBL" id="KAI8000450.1"/>
    </source>
</evidence>
<name>A0ACC0GJV5_9ERIC</name>
<keyword evidence="2" id="KW-1185">Reference proteome</keyword>
<organism evidence="1 2">
    <name type="scientific">Camellia lanceoleosa</name>
    <dbReference type="NCBI Taxonomy" id="1840588"/>
    <lineage>
        <taxon>Eukaryota</taxon>
        <taxon>Viridiplantae</taxon>
        <taxon>Streptophyta</taxon>
        <taxon>Embryophyta</taxon>
        <taxon>Tracheophyta</taxon>
        <taxon>Spermatophyta</taxon>
        <taxon>Magnoliopsida</taxon>
        <taxon>eudicotyledons</taxon>
        <taxon>Gunneridae</taxon>
        <taxon>Pentapetalae</taxon>
        <taxon>asterids</taxon>
        <taxon>Ericales</taxon>
        <taxon>Theaceae</taxon>
        <taxon>Camellia</taxon>
    </lineage>
</organism>
<accession>A0ACC0GJV5</accession>
<reference evidence="1 2" key="1">
    <citation type="journal article" date="2022" name="Plant J.">
        <title>Chromosome-level genome of Camellia lanceoleosa provides a valuable resource for understanding genome evolution and self-incompatibility.</title>
        <authorList>
            <person name="Gong W."/>
            <person name="Xiao S."/>
            <person name="Wang L."/>
            <person name="Liao Z."/>
            <person name="Chang Y."/>
            <person name="Mo W."/>
            <person name="Hu G."/>
            <person name="Li W."/>
            <person name="Zhao G."/>
            <person name="Zhu H."/>
            <person name="Hu X."/>
            <person name="Ji K."/>
            <person name="Xiang X."/>
            <person name="Song Q."/>
            <person name="Yuan D."/>
            <person name="Jin S."/>
            <person name="Zhang L."/>
        </authorList>
    </citation>
    <scope>NUCLEOTIDE SEQUENCE [LARGE SCALE GENOMIC DNA]</scope>
    <source>
        <strain evidence="1">SQ_2022a</strain>
    </source>
</reference>
<evidence type="ECO:0000313" key="2">
    <source>
        <dbReference type="Proteomes" id="UP001060215"/>
    </source>
</evidence>
<comment type="caution">
    <text evidence="1">The sequence shown here is derived from an EMBL/GenBank/DDBJ whole genome shotgun (WGS) entry which is preliminary data.</text>
</comment>
<gene>
    <name evidence="1" type="ORF">LOK49_LG09G02550</name>
</gene>
<dbReference type="Proteomes" id="UP001060215">
    <property type="component" value="Chromosome 8"/>
</dbReference>
<protein>
    <submittedName>
        <fullName evidence="1">Uncharacterized protein</fullName>
    </submittedName>
</protein>
<proteinExistence type="predicted"/>